<sequence>MLELYEVKVSRTVLRRERESNLPDLADLQHSATINIKGESYRLKEKKMQGIKTGNIFVNNL</sequence>
<dbReference type="Proteomes" id="UP000033096">
    <property type="component" value="Chromosome"/>
</dbReference>
<reference evidence="1 2" key="1">
    <citation type="submission" date="2014-07" db="EMBL/GenBank/DDBJ databases">
        <title>Methanogenic archaea and the global carbon cycle.</title>
        <authorList>
            <person name="Henriksen J.R."/>
            <person name="Luke J."/>
            <person name="Reinhart S."/>
            <person name="Benedict M.N."/>
            <person name="Youngblut N.D."/>
            <person name="Metcalf M.E."/>
            <person name="Whitaker R.J."/>
            <person name="Metcalf W.W."/>
        </authorList>
    </citation>
    <scope>NUCLEOTIDE SEQUENCE [LARGE SCALE GENOMIC DNA]</scope>
    <source>
        <strain evidence="1 2">Z-761</strain>
    </source>
</reference>
<name>A0A0E3Q5E9_9EURY</name>
<gene>
    <name evidence="1" type="ORF">MSVAZ_1636</name>
</gene>
<dbReference type="PATRIC" id="fig|1434123.4.peg.1974"/>
<protein>
    <submittedName>
        <fullName evidence="1">Mobile element protein</fullName>
    </submittedName>
</protein>
<keyword evidence="2" id="KW-1185">Reference proteome</keyword>
<dbReference type="STRING" id="1434123.MSVAZ_1636"/>
<dbReference type="AlphaFoldDB" id="A0A0E3Q5E9"/>
<evidence type="ECO:0000313" key="2">
    <source>
        <dbReference type="Proteomes" id="UP000033096"/>
    </source>
</evidence>
<accession>A0A0E3Q5E9</accession>
<dbReference type="KEGG" id="mvc:MSVAZ_1636"/>
<dbReference type="EMBL" id="CP009520">
    <property type="protein sequence ID" value="AKB43905.1"/>
    <property type="molecule type" value="Genomic_DNA"/>
</dbReference>
<organism evidence="1 2">
    <name type="scientific">Methanosarcina vacuolata Z-761</name>
    <dbReference type="NCBI Taxonomy" id="1434123"/>
    <lineage>
        <taxon>Archaea</taxon>
        <taxon>Methanobacteriati</taxon>
        <taxon>Methanobacteriota</taxon>
        <taxon>Stenosarchaea group</taxon>
        <taxon>Methanomicrobia</taxon>
        <taxon>Methanosarcinales</taxon>
        <taxon>Methanosarcinaceae</taxon>
        <taxon>Methanosarcina</taxon>
    </lineage>
</organism>
<dbReference type="HOGENOM" id="CLU_2968441_0_0_2"/>
<evidence type="ECO:0000313" key="1">
    <source>
        <dbReference type="EMBL" id="AKB43905.1"/>
    </source>
</evidence>
<proteinExistence type="predicted"/>